<name>A0AAD3QX41_LATJO</name>
<protein>
    <submittedName>
        <fullName evidence="1">A-kinase anchor protein 6 isoform X1</fullName>
    </submittedName>
</protein>
<accession>A0AAD3QX41</accession>
<sequence>MVPGNFLEPGLVDLHTSAQSQLVRWLRPDDSWEWDESGYDNHGQSHTEVPEPDLTLTSHRCICLEMTLCQQSTRQEFVLKYVQCAERIIIRGPAKRYLPNCPPNNNNIYQVYSLHNVELYRQPQFPHNSSSAKPNQP</sequence>
<proteinExistence type="predicted"/>
<reference evidence="1" key="1">
    <citation type="submission" date="2022-08" db="EMBL/GenBank/DDBJ databases">
        <title>Genome sequencing of akame (Lates japonicus).</title>
        <authorList>
            <person name="Hashiguchi Y."/>
            <person name="Takahashi H."/>
        </authorList>
    </citation>
    <scope>NUCLEOTIDE SEQUENCE</scope>
    <source>
        <strain evidence="1">Kochi</strain>
    </source>
</reference>
<dbReference type="Proteomes" id="UP001279410">
    <property type="component" value="Unassembled WGS sequence"/>
</dbReference>
<keyword evidence="2" id="KW-1185">Reference proteome</keyword>
<organism evidence="1 2">
    <name type="scientific">Lates japonicus</name>
    <name type="common">Japanese lates</name>
    <dbReference type="NCBI Taxonomy" id="270547"/>
    <lineage>
        <taxon>Eukaryota</taxon>
        <taxon>Metazoa</taxon>
        <taxon>Chordata</taxon>
        <taxon>Craniata</taxon>
        <taxon>Vertebrata</taxon>
        <taxon>Euteleostomi</taxon>
        <taxon>Actinopterygii</taxon>
        <taxon>Neopterygii</taxon>
        <taxon>Teleostei</taxon>
        <taxon>Neoteleostei</taxon>
        <taxon>Acanthomorphata</taxon>
        <taxon>Carangaria</taxon>
        <taxon>Carangaria incertae sedis</taxon>
        <taxon>Centropomidae</taxon>
        <taxon>Lates</taxon>
    </lineage>
</organism>
<dbReference type="AlphaFoldDB" id="A0AAD3QX41"/>
<evidence type="ECO:0000313" key="1">
    <source>
        <dbReference type="EMBL" id="GLD47538.1"/>
    </source>
</evidence>
<comment type="caution">
    <text evidence="1">The sequence shown here is derived from an EMBL/GenBank/DDBJ whole genome shotgun (WGS) entry which is preliminary data.</text>
</comment>
<evidence type="ECO:0000313" key="2">
    <source>
        <dbReference type="Proteomes" id="UP001279410"/>
    </source>
</evidence>
<gene>
    <name evidence="1" type="ORF">AKAME5_000168400</name>
</gene>
<dbReference type="EMBL" id="BRZM01000004">
    <property type="protein sequence ID" value="GLD47538.1"/>
    <property type="molecule type" value="Genomic_DNA"/>
</dbReference>